<dbReference type="STRING" id="1346286.SAMN05444362_110119"/>
<dbReference type="EMBL" id="FQUC01000010">
    <property type="protein sequence ID" value="SHF81809.1"/>
    <property type="molecule type" value="Genomic_DNA"/>
</dbReference>
<dbReference type="InterPro" id="IPR001387">
    <property type="entry name" value="Cro/C1-type_HTH"/>
</dbReference>
<evidence type="ECO:0000256" key="1">
    <source>
        <dbReference type="ARBA" id="ARBA00000022"/>
    </source>
</evidence>
<dbReference type="AlphaFoldDB" id="A0A1M5ERF3"/>
<dbReference type="InterPro" id="IPR010982">
    <property type="entry name" value="Lambda_DNA-bd_dom_sf"/>
</dbReference>
<evidence type="ECO:0000259" key="3">
    <source>
        <dbReference type="PROSITE" id="PS50943"/>
    </source>
</evidence>
<dbReference type="SUPFAM" id="SSF143990">
    <property type="entry name" value="YbiA-like"/>
    <property type="match status" value="1"/>
</dbReference>
<protein>
    <recommendedName>
        <fullName evidence="3">HTH cro/C1-type domain-containing protein</fullName>
    </recommendedName>
</protein>
<sequence>MRDEFKIGEICKRKGLTLKQLAEGVNIHPVSFTQALSDKGNPTFETLSKIASFLQVDLFELFRTSTPIIELHKWEIYDSHNVVTFRKLDGEYGAFSNMSKQFGIELFGVQFVASEMLYMIAGFKDKSIQEELLKENNPTKAKRIFRHGVYLKKHWRKDWSSFNFEWMKFCLVQKYAQNPKWVDLLNSTNGKTIIEDSTMQNGISSSYWGAKDLLRRHIISEKRSSLKVKKVSKEEINFELDKIYSTVGDGYFQGVNNMGKLLTILRDNNGKLNYTLPNDIHILGNRIS</sequence>
<comment type="catalytic activity">
    <reaction evidence="2">
        <text>2,5-diamino-6-hydroxy-4-(5-phosphoribosylamino)-pyrimidine + H2O = 2,5,6-triamino-4-hydroxypyrimidine + D-ribose 5-phosphate</text>
        <dbReference type="Rhea" id="RHEA:23436"/>
        <dbReference type="ChEBI" id="CHEBI:15377"/>
        <dbReference type="ChEBI" id="CHEBI:58614"/>
        <dbReference type="ChEBI" id="CHEBI:78346"/>
        <dbReference type="ChEBI" id="CHEBI:137796"/>
    </reaction>
</comment>
<dbReference type="SMART" id="SM00530">
    <property type="entry name" value="HTH_XRE"/>
    <property type="match status" value="1"/>
</dbReference>
<dbReference type="CDD" id="cd15457">
    <property type="entry name" value="NADAR"/>
    <property type="match status" value="1"/>
</dbReference>
<dbReference type="Pfam" id="PF01381">
    <property type="entry name" value="HTH_3"/>
    <property type="match status" value="1"/>
</dbReference>
<dbReference type="SUPFAM" id="SSF47413">
    <property type="entry name" value="lambda repressor-like DNA-binding domains"/>
    <property type="match status" value="1"/>
</dbReference>
<dbReference type="OrthoDB" id="1083682at2"/>
<evidence type="ECO:0000313" key="5">
    <source>
        <dbReference type="Proteomes" id="UP000184480"/>
    </source>
</evidence>
<proteinExistence type="predicted"/>
<dbReference type="RefSeq" id="WP_062183629.1">
    <property type="nucleotide sequence ID" value="NZ_BBXL01000022.1"/>
</dbReference>
<dbReference type="GO" id="GO:0003677">
    <property type="term" value="F:DNA binding"/>
    <property type="evidence" value="ECO:0007669"/>
    <property type="project" value="InterPro"/>
</dbReference>
<organism evidence="4 5">
    <name type="scientific">Dysgonomonas macrotermitis</name>
    <dbReference type="NCBI Taxonomy" id="1346286"/>
    <lineage>
        <taxon>Bacteria</taxon>
        <taxon>Pseudomonadati</taxon>
        <taxon>Bacteroidota</taxon>
        <taxon>Bacteroidia</taxon>
        <taxon>Bacteroidales</taxon>
        <taxon>Dysgonomonadaceae</taxon>
        <taxon>Dysgonomonas</taxon>
    </lineage>
</organism>
<dbReference type="Pfam" id="PF08719">
    <property type="entry name" value="NADAR"/>
    <property type="match status" value="1"/>
</dbReference>
<dbReference type="InterPro" id="IPR037238">
    <property type="entry name" value="YbiA-like_sf"/>
</dbReference>
<reference evidence="5" key="1">
    <citation type="submission" date="2016-11" db="EMBL/GenBank/DDBJ databases">
        <authorList>
            <person name="Varghese N."/>
            <person name="Submissions S."/>
        </authorList>
    </citation>
    <scope>NUCLEOTIDE SEQUENCE [LARGE SCALE GENOMIC DNA]</scope>
    <source>
        <strain evidence="5">DSM 27370</strain>
    </source>
</reference>
<dbReference type="Proteomes" id="UP000184480">
    <property type="component" value="Unassembled WGS sequence"/>
</dbReference>
<evidence type="ECO:0000313" key="4">
    <source>
        <dbReference type="EMBL" id="SHF81809.1"/>
    </source>
</evidence>
<name>A0A1M5ERF3_9BACT</name>
<dbReference type="CDD" id="cd00093">
    <property type="entry name" value="HTH_XRE"/>
    <property type="match status" value="1"/>
</dbReference>
<dbReference type="Gene3D" id="1.10.260.40">
    <property type="entry name" value="lambda repressor-like DNA-binding domains"/>
    <property type="match status" value="1"/>
</dbReference>
<gene>
    <name evidence="4" type="ORF">SAMN05444362_110119</name>
</gene>
<dbReference type="Gene3D" id="1.10.357.40">
    <property type="entry name" value="YbiA-like"/>
    <property type="match status" value="1"/>
</dbReference>
<accession>A0A1M5ERF3</accession>
<feature type="domain" description="HTH cro/C1-type" evidence="3">
    <location>
        <begin position="7"/>
        <end position="61"/>
    </location>
</feature>
<evidence type="ECO:0000256" key="2">
    <source>
        <dbReference type="ARBA" id="ARBA00000751"/>
    </source>
</evidence>
<keyword evidence="5" id="KW-1185">Reference proteome</keyword>
<comment type="catalytic activity">
    <reaction evidence="1">
        <text>5-amino-6-(5-phospho-D-ribosylamino)uracil + H2O = 5,6-diaminouracil + D-ribose 5-phosphate</text>
        <dbReference type="Rhea" id="RHEA:55020"/>
        <dbReference type="ChEBI" id="CHEBI:15377"/>
        <dbReference type="ChEBI" id="CHEBI:46252"/>
        <dbReference type="ChEBI" id="CHEBI:58453"/>
        <dbReference type="ChEBI" id="CHEBI:78346"/>
    </reaction>
</comment>
<dbReference type="PROSITE" id="PS50943">
    <property type="entry name" value="HTH_CROC1"/>
    <property type="match status" value="1"/>
</dbReference>
<dbReference type="InterPro" id="IPR012816">
    <property type="entry name" value="NADAR"/>
</dbReference>